<dbReference type="InterPro" id="IPR011009">
    <property type="entry name" value="Kinase-like_dom_sf"/>
</dbReference>
<feature type="domain" description="Protein kinase" evidence="1">
    <location>
        <begin position="52"/>
        <end position="265"/>
    </location>
</feature>
<dbReference type="EMBL" id="OK499992">
    <property type="protein sequence ID" value="UGO50865.1"/>
    <property type="molecule type" value="Genomic_DNA"/>
</dbReference>
<evidence type="ECO:0000313" key="2">
    <source>
        <dbReference type="EMBL" id="UGO50865.1"/>
    </source>
</evidence>
<gene>
    <name evidence="2" type="ORF">NATE_12</name>
</gene>
<dbReference type="GO" id="GO:0005524">
    <property type="term" value="F:ATP binding"/>
    <property type="evidence" value="ECO:0007669"/>
    <property type="project" value="InterPro"/>
</dbReference>
<keyword evidence="2" id="KW-0808">Transferase</keyword>
<sequence>MNQLLIENQYHPFDYRIMNHEVKMFNMDVDLDDMEHIVKMVKIGDRMLGQGLKQFERLGHGFFGTVYGYKGYAIKYYAHGKSKDSNDIAMLGRLQHLKCVPRLYGAIGDKAIIISRVNGYTVQDYMRHVDNRRIPNIVSRAFNREYEKALQEIMRAGIQPTDLHSENVMIDKVTGLPVIVDCGEFYTTTHSETSIQNLSSATYRNTYDEVIRPMEKYINDTYKQEAKEYKAMLLERVEAMGGLANMDDIYEPPQNSFQRFKELLG</sequence>
<organism evidence="2 3">
    <name type="scientific">Bacillus phage vB_BanS_Nate</name>
    <dbReference type="NCBI Taxonomy" id="2894788"/>
    <lineage>
        <taxon>Viruses</taxon>
        <taxon>Duplodnaviria</taxon>
        <taxon>Heunggongvirae</taxon>
        <taxon>Uroviricota</taxon>
        <taxon>Caudoviricetes</taxon>
        <taxon>Joanripponvirinae</taxon>
        <taxon>Natevirus</taxon>
        <taxon>Natevirus nate</taxon>
    </lineage>
</organism>
<dbReference type="SUPFAM" id="SSF56112">
    <property type="entry name" value="Protein kinase-like (PK-like)"/>
    <property type="match status" value="1"/>
</dbReference>
<dbReference type="PROSITE" id="PS50011">
    <property type="entry name" value="PROTEIN_KINASE_DOM"/>
    <property type="match status" value="1"/>
</dbReference>
<protein>
    <submittedName>
        <fullName evidence="2">Serine/threonine protein kinase</fullName>
    </submittedName>
</protein>
<dbReference type="Gene3D" id="1.10.510.10">
    <property type="entry name" value="Transferase(Phosphotransferase) domain 1"/>
    <property type="match status" value="1"/>
</dbReference>
<evidence type="ECO:0000259" key="1">
    <source>
        <dbReference type="PROSITE" id="PS50011"/>
    </source>
</evidence>
<dbReference type="Proteomes" id="UP000827544">
    <property type="component" value="Segment"/>
</dbReference>
<proteinExistence type="predicted"/>
<accession>A0AAE9CDK8</accession>
<reference evidence="2" key="1">
    <citation type="submission" date="2021-10" db="EMBL/GenBank/DDBJ databases">
        <authorList>
            <person name="Lavering E.D."/>
            <person name="James R."/>
            <person name="Fairholm J.D."/>
            <person name="Ogilvie B.H."/>
            <person name="Thurgood T.L."/>
            <person name="Robison R.A."/>
            <person name="Grose J.H."/>
        </authorList>
    </citation>
    <scope>NUCLEOTIDE SEQUENCE</scope>
</reference>
<dbReference type="GO" id="GO:0004674">
    <property type="term" value="F:protein serine/threonine kinase activity"/>
    <property type="evidence" value="ECO:0007669"/>
    <property type="project" value="UniProtKB-KW"/>
</dbReference>
<keyword evidence="2" id="KW-0723">Serine/threonine-protein kinase</keyword>
<name>A0AAE9CDK8_9CAUD</name>
<dbReference type="InterPro" id="IPR000719">
    <property type="entry name" value="Prot_kinase_dom"/>
</dbReference>
<keyword evidence="2" id="KW-0418">Kinase</keyword>
<keyword evidence="3" id="KW-1185">Reference proteome</keyword>
<evidence type="ECO:0000313" key="3">
    <source>
        <dbReference type="Proteomes" id="UP000827544"/>
    </source>
</evidence>